<dbReference type="SMART" id="SM00630">
    <property type="entry name" value="Sema"/>
    <property type="match status" value="1"/>
</dbReference>
<evidence type="ECO:0000256" key="5">
    <source>
        <dbReference type="ARBA" id="ARBA00022692"/>
    </source>
</evidence>
<dbReference type="InterPro" id="IPR013548">
    <property type="entry name" value="Plexin_cytoplasmic_RasGAP_dom"/>
</dbReference>
<evidence type="ECO:0000256" key="13">
    <source>
        <dbReference type="PROSITE-ProRule" id="PRU00352"/>
    </source>
</evidence>
<dbReference type="Gene3D" id="3.10.20.90">
    <property type="entry name" value="Phosphatidylinositol 3-kinase Catalytic Subunit, Chain A, domain 1"/>
    <property type="match status" value="1"/>
</dbReference>
<organism evidence="16 17">
    <name type="scientific">Clupea harengus</name>
    <name type="common">Atlantic herring</name>
    <dbReference type="NCBI Taxonomy" id="7950"/>
    <lineage>
        <taxon>Eukaryota</taxon>
        <taxon>Metazoa</taxon>
        <taxon>Chordata</taxon>
        <taxon>Craniata</taxon>
        <taxon>Vertebrata</taxon>
        <taxon>Euteleostomi</taxon>
        <taxon>Actinopterygii</taxon>
        <taxon>Neopterygii</taxon>
        <taxon>Teleostei</taxon>
        <taxon>Clupei</taxon>
        <taxon>Clupeiformes</taxon>
        <taxon>Clupeoidei</taxon>
        <taxon>Clupeidae</taxon>
        <taxon>Clupea</taxon>
    </lineage>
</organism>
<evidence type="ECO:0000313" key="16">
    <source>
        <dbReference type="Proteomes" id="UP000515152"/>
    </source>
</evidence>
<dbReference type="KEGG" id="char:105908792"/>
<evidence type="ECO:0000256" key="4">
    <source>
        <dbReference type="ARBA" id="ARBA00022553"/>
    </source>
</evidence>
<dbReference type="PANTHER" id="PTHR22625">
    <property type="entry name" value="PLEXIN"/>
    <property type="match status" value="1"/>
</dbReference>
<keyword evidence="5" id="KW-0812">Transmembrane</keyword>
<evidence type="ECO:0000256" key="9">
    <source>
        <dbReference type="ARBA" id="ARBA00023136"/>
    </source>
</evidence>
<dbReference type="FunFam" id="2.60.40.10:FF:000798">
    <property type="entry name" value="Plexin B2"/>
    <property type="match status" value="1"/>
</dbReference>
<dbReference type="InterPro" id="IPR015943">
    <property type="entry name" value="WD40/YVTN_repeat-like_dom_sf"/>
</dbReference>
<dbReference type="PROSITE" id="PS51004">
    <property type="entry name" value="SEMA"/>
    <property type="match status" value="1"/>
</dbReference>
<evidence type="ECO:0000256" key="10">
    <source>
        <dbReference type="ARBA" id="ARBA00023157"/>
    </source>
</evidence>
<dbReference type="GO" id="GO:0005886">
    <property type="term" value="C:plasma membrane"/>
    <property type="evidence" value="ECO:0007669"/>
    <property type="project" value="UniProtKB-SubCell"/>
</dbReference>
<evidence type="ECO:0000256" key="7">
    <source>
        <dbReference type="ARBA" id="ARBA00022737"/>
    </source>
</evidence>
<dbReference type="FunFam" id="1.10.506.10:FF:000035">
    <property type="entry name" value="Plexin b2a"/>
    <property type="match status" value="1"/>
</dbReference>
<feature type="signal peptide" evidence="14">
    <location>
        <begin position="1"/>
        <end position="31"/>
    </location>
</feature>
<evidence type="ECO:0000256" key="14">
    <source>
        <dbReference type="SAM" id="SignalP"/>
    </source>
</evidence>
<keyword evidence="16" id="KW-1185">Reference proteome</keyword>
<dbReference type="GO" id="GO:0030334">
    <property type="term" value="P:regulation of cell migration"/>
    <property type="evidence" value="ECO:0007669"/>
    <property type="project" value="TreeGrafter"/>
</dbReference>
<feature type="chain" id="PRO_5044646639" evidence="14">
    <location>
        <begin position="32"/>
        <end position="1861"/>
    </location>
</feature>
<gene>
    <name evidence="17 18" type="primary">plxnb2b</name>
</gene>
<keyword evidence="9" id="KW-0472">Membrane</keyword>
<dbReference type="CTD" id="100333657"/>
<dbReference type="SUPFAM" id="SSF101912">
    <property type="entry name" value="Sema domain"/>
    <property type="match status" value="1"/>
</dbReference>
<keyword evidence="4" id="KW-0597">Phosphoprotein</keyword>
<dbReference type="FunFam" id="2.130.10.10:FF:000812">
    <property type="entry name" value="Plexin B2a"/>
    <property type="match status" value="1"/>
</dbReference>
<evidence type="ECO:0000313" key="17">
    <source>
        <dbReference type="RefSeq" id="XP_012692806.2"/>
    </source>
</evidence>
<evidence type="ECO:0000256" key="2">
    <source>
        <dbReference type="ARBA" id="ARBA00010297"/>
    </source>
</evidence>
<dbReference type="InterPro" id="IPR002165">
    <property type="entry name" value="Plexin_repeat"/>
</dbReference>
<dbReference type="InterPro" id="IPR046800">
    <property type="entry name" value="Plexin_RBD"/>
</dbReference>
<dbReference type="GO" id="GO:0002116">
    <property type="term" value="C:semaphorin receptor complex"/>
    <property type="evidence" value="ECO:0007669"/>
    <property type="project" value="TreeGrafter"/>
</dbReference>
<dbReference type="Pfam" id="PF01833">
    <property type="entry name" value="TIG"/>
    <property type="match status" value="2"/>
</dbReference>
<dbReference type="Proteomes" id="UP000515152">
    <property type="component" value="Chromosome 3"/>
</dbReference>
<dbReference type="InterPro" id="IPR036352">
    <property type="entry name" value="Semap_dom_sf"/>
</dbReference>
<accession>A0A6P3WA97</accession>
<comment type="subcellular location">
    <subcellularLocation>
        <location evidence="1">Cell membrane</location>
        <topology evidence="1">Single-pass type I membrane protein</topology>
    </subcellularLocation>
</comment>
<sequence>MHTTPIQSINENMASLAWASLLLLCLPSACCQETEFPEFTPETPINNVVQDPRTGRVYVGAVNAVYQLDGSLAKEHKAETGPKKDLRSCTPPININTCPSAKDTNNTNKLLLVNPSNNNLIICGSLYRGICSLVNLSNINQLIYYSDNQGERTYVASIEDSVSVVGIMSNIQNLSVFLVGKGYGILDSTKLISTRILQSHGEWAIFDSIVEAAAVQAIPFIPKYLHDFRYTFKDQGFVYFLFSRTLGGTDNKNSTFISRLCEQDDHYYSYTELQLNCGPDNRFNKVQAAYVASPGKELARSLSEKGSYGDVQFWDKVLFVVASPDEDHTESALCLYPLKRINERMVDIISACYSDSGKIGGKPAVDIPYSPKTDDFCTGRDKDMATHYKCGADFLPSPLASKPEFALKAEAIYTRKGLLTAVAIAVEHDHTIAFLGNSVGEVFKLHLLGYPEVYNRGPGDTTGDVVNKNLFFDTSMTHLYITTKKKIAKVPVQACGLKKDCQSCVGLKDPYCGWCVLEGRCTRRSDCRRAEEKNGWLWSPKQQCVKIVSFNPPNLSCKKTQQVDFNIPSLPSIGSADQLHCSFGTFQSSAVMIDSIVTCSLPEPDAIPTTPEQQDFVAVPVKILVNMTVEVASSEYKFYNCAAAVHKTENTPCLSCVSSSWGCQWNTRDHTCSDKNELDKDPNIVRTKEGANCPRFENPDPILIPVGFKEPISFEGIKLDQYKGHEFTIGTELMEHTEEDVKKEQEEGPFYSFPGYEFSYDKAHETTVLFHVKDKHSGKKIDSLFNVTLYNCSVGREDCSLCRNADPSKYRCVWCAAKRACVYEKLCQTTPMPCPNPEITDIIPSYGPLKGGIAVTIKGSNLGINREDIKSITVAGVPCGHLDQHYSVSTSVVCEIGPIDPNSPFTGKVEVLVEGGKRGTSSVDFTYRDPRPTGVFPRKGPKAGGTIITIMGNNLQTASKEDILITVGTVPCKVETFGTNITCKTGKYPGDTVPSRPLPVNVTYGKYTTTEVPGAFQYLKNPTVVDHQPRKSFVCGGRRIVVTGSGFNLIQKAFIMVNASVDEWSPVYSPMEFWQPAESKNDTTLVFLSPRVNKTHDTQSFCTFLHLDNLVEELKPFDFHPDPSFVPFTNKKITANSTIKVTGRGFSKAMTTDEAKAFVGDVPCIVNTLEDDKLYLEPPPEHKVRLARNDGTSEPLKLKIKFGNGVWDVGSVVYESKYEVPLAIIIPAVIIPMLLIIATSAYCYMRKSQEAEREYEKVKHQLDSLEESVRDRCKKEFTDLMIEMEDHTNDISEGRMPFLDYKTYTDRVFFLPSKDGANDVMITGKLDIPENRKVIVAQALNQFSNLLNSKTFLINFIRTLESKPDFNARAKVYFASLLTVALHGKLEYYTDIMRTLLLNLMESYVESKNPKLMLRRSETVVERMLCNWMSICLYQFLKDSAGEPLYKLFRALKHQIEKGPVDAMVKKAKYTLNDTGLLGDDVEYTVLTLQVLVHGEGPDVTPVKVLTCDTISQVKEKVIEQVYRNLPYSQRPKVDCVTLEWRPGSTGQTLSDLDVTTVKEGRWRRMNTLAHYNVRDNATLVLSRVRQPPQAFDQNQDNHEERKALLDDDKVFHLVRPMDELDEIKSKRGSIKDKSMTKAITEIYLTRLLSVKGTLQQFVDNFFRSVLCSGSVVPPAVKYFFDFLDEQALKHDNVDEETIHIWKTNSLPLRFWVNILKNPHFIFDVHTTEVMDASLSVIAQTFMDACTKTEHKLSRDSPSNKLLYAKEISTYKKMVDDYYKGIRQMIQVSDQDMNTHLAEISRSHTEKLNTQVALHQLYQYASKYYDGIIQSLDEDPAAQSKQLTLRLQQIAATLENKVTDL</sequence>
<keyword evidence="3" id="KW-1003">Cell membrane</keyword>
<dbReference type="GeneID" id="105908792"/>
<dbReference type="SUPFAM" id="SSF103575">
    <property type="entry name" value="Plexin repeat"/>
    <property type="match status" value="1"/>
</dbReference>
<dbReference type="RefSeq" id="XP_042563304.1">
    <property type="nucleotide sequence ID" value="XM_042707370.1"/>
</dbReference>
<evidence type="ECO:0000256" key="1">
    <source>
        <dbReference type="ARBA" id="ARBA00004251"/>
    </source>
</evidence>
<dbReference type="PANTHER" id="PTHR22625:SF9">
    <property type="entry name" value="PLEXIN-B2"/>
    <property type="match status" value="1"/>
</dbReference>
<evidence type="ECO:0000256" key="8">
    <source>
        <dbReference type="ARBA" id="ARBA00022989"/>
    </source>
</evidence>
<dbReference type="Pfam" id="PF08337">
    <property type="entry name" value="Plexin_cytopl"/>
    <property type="match status" value="1"/>
</dbReference>
<dbReference type="InterPro" id="IPR002909">
    <property type="entry name" value="IPT_dom"/>
</dbReference>
<evidence type="ECO:0000259" key="15">
    <source>
        <dbReference type="PROSITE" id="PS51004"/>
    </source>
</evidence>
<evidence type="ECO:0000256" key="12">
    <source>
        <dbReference type="ARBA" id="ARBA00023180"/>
    </source>
</evidence>
<keyword evidence="11" id="KW-0675">Receptor</keyword>
<dbReference type="GO" id="GO:0050772">
    <property type="term" value="P:positive regulation of axonogenesis"/>
    <property type="evidence" value="ECO:0007669"/>
    <property type="project" value="TreeGrafter"/>
</dbReference>
<dbReference type="GO" id="GO:0007162">
    <property type="term" value="P:negative regulation of cell adhesion"/>
    <property type="evidence" value="ECO:0007669"/>
    <property type="project" value="TreeGrafter"/>
</dbReference>
<keyword evidence="6 14" id="KW-0732">Signal</keyword>
<dbReference type="GO" id="GO:0007411">
    <property type="term" value="P:axon guidance"/>
    <property type="evidence" value="ECO:0007669"/>
    <property type="project" value="UniProtKB-ARBA"/>
</dbReference>
<dbReference type="Gene3D" id="2.60.40.10">
    <property type="entry name" value="Immunoglobulins"/>
    <property type="match status" value="3"/>
</dbReference>
<keyword evidence="12" id="KW-0325">Glycoprotein</keyword>
<dbReference type="Pfam" id="PF24317">
    <property type="entry name" value="PSI_Plexin-B"/>
    <property type="match status" value="1"/>
</dbReference>
<keyword evidence="7" id="KW-0677">Repeat</keyword>
<protein>
    <submittedName>
        <fullName evidence="17 18">Plexin-B2b</fullName>
    </submittedName>
</protein>
<dbReference type="GO" id="GO:0008360">
    <property type="term" value="P:regulation of cell shape"/>
    <property type="evidence" value="ECO:0007669"/>
    <property type="project" value="TreeGrafter"/>
</dbReference>
<dbReference type="InterPro" id="IPR031148">
    <property type="entry name" value="Plexin"/>
</dbReference>
<dbReference type="SMART" id="SM00423">
    <property type="entry name" value="PSI"/>
    <property type="match status" value="3"/>
</dbReference>
<keyword evidence="8" id="KW-1133">Transmembrane helix</keyword>
<dbReference type="CDD" id="cd12792">
    <property type="entry name" value="RasGAP_plexin_B2"/>
    <property type="match status" value="1"/>
</dbReference>
<dbReference type="FunFam" id="2.60.40.10:FF:000203">
    <property type="entry name" value="Plexin B2"/>
    <property type="match status" value="1"/>
</dbReference>
<evidence type="ECO:0000313" key="18">
    <source>
        <dbReference type="RefSeq" id="XP_042563304.1"/>
    </source>
</evidence>
<evidence type="ECO:0000256" key="11">
    <source>
        <dbReference type="ARBA" id="ARBA00023170"/>
    </source>
</evidence>
<dbReference type="SMART" id="SM00429">
    <property type="entry name" value="IPT"/>
    <property type="match status" value="3"/>
</dbReference>
<keyword evidence="10" id="KW-1015">Disulfide bond</keyword>
<proteinExistence type="inferred from homology"/>
<dbReference type="Pfam" id="PF24479">
    <property type="entry name" value="PSI_PlexinA-B"/>
    <property type="match status" value="1"/>
</dbReference>
<dbReference type="InterPro" id="IPR008936">
    <property type="entry name" value="Rho_GTPase_activation_prot"/>
</dbReference>
<comment type="similarity">
    <text evidence="2">Belongs to the plexin family.</text>
</comment>
<dbReference type="Pfam" id="PF01437">
    <property type="entry name" value="PSI"/>
    <property type="match status" value="1"/>
</dbReference>
<dbReference type="FunFam" id="2.60.40.10:FF:000131">
    <property type="entry name" value="Plexin A2"/>
    <property type="match status" value="1"/>
</dbReference>
<feature type="domain" description="Sema" evidence="15">
    <location>
        <begin position="13"/>
        <end position="492"/>
    </location>
</feature>
<comment type="caution">
    <text evidence="13">Lacks conserved residue(s) required for the propagation of feature annotation.</text>
</comment>
<evidence type="ECO:0000256" key="3">
    <source>
        <dbReference type="ARBA" id="ARBA00022475"/>
    </source>
</evidence>
<dbReference type="OrthoDB" id="125363at2759"/>
<evidence type="ECO:0000256" key="6">
    <source>
        <dbReference type="ARBA" id="ARBA00022729"/>
    </source>
</evidence>
<dbReference type="InterPro" id="IPR001627">
    <property type="entry name" value="Semap_dom"/>
</dbReference>
<dbReference type="SUPFAM" id="SSF81296">
    <property type="entry name" value="E set domains"/>
    <property type="match status" value="3"/>
</dbReference>
<dbReference type="InterPro" id="IPR014756">
    <property type="entry name" value="Ig_E-set"/>
</dbReference>
<dbReference type="InterPro" id="IPR057533">
    <property type="entry name" value="PSI_Plexin-B"/>
</dbReference>
<dbReference type="InterPro" id="IPR013783">
    <property type="entry name" value="Ig-like_fold"/>
</dbReference>
<dbReference type="RefSeq" id="XP_012692806.2">
    <property type="nucleotide sequence ID" value="XM_012837352.3"/>
</dbReference>
<dbReference type="FunFam" id="3.10.20.90:FF:000102">
    <property type="entry name" value="Plexin B2"/>
    <property type="match status" value="1"/>
</dbReference>
<reference evidence="17 18" key="1">
    <citation type="submission" date="2025-04" db="UniProtKB">
        <authorList>
            <consortium name="RefSeq"/>
        </authorList>
    </citation>
    <scope>IDENTIFICATION</scope>
</reference>
<dbReference type="Gene3D" id="1.10.506.10">
    <property type="entry name" value="GTPase Activation - p120gap, domain 1"/>
    <property type="match status" value="1"/>
</dbReference>
<dbReference type="Gene3D" id="2.130.10.10">
    <property type="entry name" value="YVTN repeat-like/Quinoprotein amine dehydrogenase"/>
    <property type="match status" value="1"/>
</dbReference>
<dbReference type="Pfam" id="PF01403">
    <property type="entry name" value="Sema"/>
    <property type="match status" value="1"/>
</dbReference>
<dbReference type="GO" id="GO:0017154">
    <property type="term" value="F:semaphorin receptor activity"/>
    <property type="evidence" value="ECO:0007669"/>
    <property type="project" value="InterPro"/>
</dbReference>
<dbReference type="InterPro" id="IPR016201">
    <property type="entry name" value="PSI"/>
</dbReference>
<name>A0A6P3WA97_CLUHA</name>
<dbReference type="Pfam" id="PF17960">
    <property type="entry name" value="TIG_plexin"/>
    <property type="match status" value="1"/>
</dbReference>
<dbReference type="SUPFAM" id="SSF48350">
    <property type="entry name" value="GTPase activation domain, GAP"/>
    <property type="match status" value="1"/>
</dbReference>
<dbReference type="Pfam" id="PF20170">
    <property type="entry name" value="Plexin_RBD"/>
    <property type="match status" value="1"/>
</dbReference>
<dbReference type="InterPro" id="IPR041019">
    <property type="entry name" value="TIG1_plexin"/>
</dbReference>